<evidence type="ECO:0000313" key="1">
    <source>
        <dbReference type="EMBL" id="MDQ0366854.1"/>
    </source>
</evidence>
<dbReference type="AlphaFoldDB" id="A0AAE3W150"/>
<organism evidence="1 2">
    <name type="scientific">Catenuloplanes indicus</name>
    <dbReference type="NCBI Taxonomy" id="137267"/>
    <lineage>
        <taxon>Bacteria</taxon>
        <taxon>Bacillati</taxon>
        <taxon>Actinomycetota</taxon>
        <taxon>Actinomycetes</taxon>
        <taxon>Micromonosporales</taxon>
        <taxon>Micromonosporaceae</taxon>
        <taxon>Catenuloplanes</taxon>
    </lineage>
</organism>
<dbReference type="Proteomes" id="UP001240236">
    <property type="component" value="Unassembled WGS sequence"/>
</dbReference>
<keyword evidence="2" id="KW-1185">Reference proteome</keyword>
<proteinExistence type="predicted"/>
<sequence length="211" mass="23204">MADESFSLDELGRPQGIGTYMVRAFFTFGFKEWVGGIPVESWTAELDVPESMLAGLHAKVNTIVSRQAQGHVYREVRGRTSWGADSGEFIRVVLFVASSAASGIIGNAMYDLLKSLANTSSQSEPRPMDRDEAVERAKWILTSHFANDVESLDPMPLLDEELRLVAASQDKITGAWTVACRDVHGSQFVVQLGLDDLPMINKISWREAGPS</sequence>
<gene>
    <name evidence="1" type="ORF">J2S42_003523</name>
</gene>
<dbReference type="EMBL" id="JAUSUZ010000001">
    <property type="protein sequence ID" value="MDQ0366854.1"/>
    <property type="molecule type" value="Genomic_DNA"/>
</dbReference>
<name>A0AAE3W150_9ACTN</name>
<reference evidence="1 2" key="1">
    <citation type="submission" date="2023-07" db="EMBL/GenBank/DDBJ databases">
        <title>Sequencing the genomes of 1000 actinobacteria strains.</title>
        <authorList>
            <person name="Klenk H.-P."/>
        </authorList>
    </citation>
    <scope>NUCLEOTIDE SEQUENCE [LARGE SCALE GENOMIC DNA]</scope>
    <source>
        <strain evidence="1 2">DSM 44709</strain>
    </source>
</reference>
<accession>A0AAE3W150</accession>
<comment type="caution">
    <text evidence="1">The sequence shown here is derived from an EMBL/GenBank/DDBJ whole genome shotgun (WGS) entry which is preliminary data.</text>
</comment>
<protein>
    <submittedName>
        <fullName evidence="1">Uncharacterized protein</fullName>
    </submittedName>
</protein>
<evidence type="ECO:0000313" key="2">
    <source>
        <dbReference type="Proteomes" id="UP001240236"/>
    </source>
</evidence>
<dbReference type="RefSeq" id="WP_307240482.1">
    <property type="nucleotide sequence ID" value="NZ_JAUSUZ010000001.1"/>
</dbReference>